<keyword evidence="1" id="KW-0677">Repeat</keyword>
<proteinExistence type="predicted"/>
<dbReference type="PANTHER" id="PTHR10039">
    <property type="entry name" value="AMELOGENIN"/>
    <property type="match status" value="1"/>
</dbReference>
<dbReference type="Pfam" id="PF24883">
    <property type="entry name" value="NPHP3_N"/>
    <property type="match status" value="1"/>
</dbReference>
<reference evidence="3 4" key="1">
    <citation type="submission" date="2023-01" db="EMBL/GenBank/DDBJ databases">
        <title>Analysis of 21 Apiospora genomes using comparative genomics revels a genus with tremendous synthesis potential of carbohydrate active enzymes and secondary metabolites.</title>
        <authorList>
            <person name="Sorensen T."/>
        </authorList>
    </citation>
    <scope>NUCLEOTIDE SEQUENCE [LARGE SCALE GENOMIC DNA]</scope>
    <source>
        <strain evidence="3 4">CBS 20057</strain>
    </source>
</reference>
<gene>
    <name evidence="3" type="ORF">PG991_006551</name>
</gene>
<evidence type="ECO:0000313" key="3">
    <source>
        <dbReference type="EMBL" id="KAK8023312.1"/>
    </source>
</evidence>
<dbReference type="SUPFAM" id="SSF52540">
    <property type="entry name" value="P-loop containing nucleoside triphosphate hydrolases"/>
    <property type="match status" value="1"/>
</dbReference>
<feature type="domain" description="Nephrocystin 3-like N-terminal" evidence="2">
    <location>
        <begin position="372"/>
        <end position="550"/>
    </location>
</feature>
<dbReference type="InterPro" id="IPR056884">
    <property type="entry name" value="NPHP3-like_N"/>
</dbReference>
<dbReference type="Proteomes" id="UP001396898">
    <property type="component" value="Unassembled WGS sequence"/>
</dbReference>
<protein>
    <recommendedName>
        <fullName evidence="2">Nephrocystin 3-like N-terminal domain-containing protein</fullName>
    </recommendedName>
</protein>
<sequence length="1103" mass="126410">MYGFGVLQGRFPLCNRWCTFSKCPLIKTAVAEIIMEEICWALSREHYFRSPEAPSFFIMYAHDSEEYGTADAEIVRRFIEYFRIVGSKARSDRVLHPRDPEWLASHDILLDQFCLLPNTLSIKSVDKVLVCHSKVFHAYCSDPKGKEYVDRVGKAGYDEAVRFQGHNDCRTMVQEAIRGVVHNSIADKIHHVLTEVALLQLRAQLAEENAIVHDRTSAMVLVDLHRTGKIFEDLPFINPTKHYLALSSGPATEASHGLFFKILERIYEGKPPLIRVLEKRYTNLLQALSKREWTVDEFRSEVREKVKEDLENNNIYQPIGSRQSALAQPVEIRHPQSSEKYTPLEKKCLQELSFKGMGSRQEDVIENIDLAGTCEWILHAPQFKRWRTRQDHDKTRCQLWIKGRPGTGKSVATRKLVEAVKQKEAELGTGAIVLSYFFHARSSEPLDKNMMGMLRTFIHQLSRRNSSLRAEFAKEYKERFDTLGPDWDWHRSDLTRFLHSVISKSKAHPILLIIDAIDECEPSDRFHVTHFLQQLADEAQCRLSICVSMRHDTAITSKDTEKLQINMETENGNDIHEHVYNTLKLHKNRAGLGSLVLEICKRASKNFLWAEIGVKQVHSALEKGDDYASIMTLIQRLPKEIKDLFGSLISRLTQEEKEEACILFRWALFGSKHFDPARSHKDFMALQYVMLFSTKHYTSFEHLHKEQGHLDIHRFSKRINFLSGGLIECIERSCESAGEITLQVIHESVKEWFHDMGYQPVNNDLSSVNTAVESHISLMKCSIDLLSATDILEGCDISHQSLSSDMFFRARQIEDYGQLPKKLLDCLSMESIAFWKNLQSINLGSMRGSDYKLERYYILSPLNMLCFYGLTASVRHLVANADWAEKVDYGTIVSAIESRRPDTLETVLKLYDHLDASIGNENLCSIAGKEWGLTRPSSKTFYIPPNFETFFPMVEVLMVKGVRILPLFEDFLNHKHLGINELIIFQRLMQNERIVQSVSGGSEGEHLLSFLRGAVTRLAGTESPWIRSLWCKELHELNRIAIRGWDMSSYAHLCKSSEHMDIKHAGLEEKIAYDISVQTAASLNDLLGGFDEKTLLAMVATFK</sequence>
<evidence type="ECO:0000256" key="1">
    <source>
        <dbReference type="ARBA" id="ARBA00022737"/>
    </source>
</evidence>
<name>A0ABR1RZF7_9PEZI</name>
<comment type="caution">
    <text evidence="3">The sequence shown here is derived from an EMBL/GenBank/DDBJ whole genome shotgun (WGS) entry which is preliminary data.</text>
</comment>
<dbReference type="PANTHER" id="PTHR10039:SF5">
    <property type="entry name" value="NACHT DOMAIN-CONTAINING PROTEIN"/>
    <property type="match status" value="1"/>
</dbReference>
<dbReference type="Gene3D" id="3.40.50.300">
    <property type="entry name" value="P-loop containing nucleotide triphosphate hydrolases"/>
    <property type="match status" value="1"/>
</dbReference>
<evidence type="ECO:0000313" key="4">
    <source>
        <dbReference type="Proteomes" id="UP001396898"/>
    </source>
</evidence>
<evidence type="ECO:0000259" key="2">
    <source>
        <dbReference type="Pfam" id="PF24883"/>
    </source>
</evidence>
<accession>A0ABR1RZF7</accession>
<dbReference type="InterPro" id="IPR027417">
    <property type="entry name" value="P-loop_NTPase"/>
</dbReference>
<dbReference type="EMBL" id="JAQQWI010000008">
    <property type="protein sequence ID" value="KAK8023312.1"/>
    <property type="molecule type" value="Genomic_DNA"/>
</dbReference>
<keyword evidence="4" id="KW-1185">Reference proteome</keyword>
<organism evidence="3 4">
    <name type="scientific">Apiospora marii</name>
    <dbReference type="NCBI Taxonomy" id="335849"/>
    <lineage>
        <taxon>Eukaryota</taxon>
        <taxon>Fungi</taxon>
        <taxon>Dikarya</taxon>
        <taxon>Ascomycota</taxon>
        <taxon>Pezizomycotina</taxon>
        <taxon>Sordariomycetes</taxon>
        <taxon>Xylariomycetidae</taxon>
        <taxon>Amphisphaeriales</taxon>
        <taxon>Apiosporaceae</taxon>
        <taxon>Apiospora</taxon>
    </lineage>
</organism>